<protein>
    <submittedName>
        <fullName evidence="1">Beta-aspartyl-peptidase</fullName>
    </submittedName>
</protein>
<dbReference type="GO" id="GO:0050485">
    <property type="term" value="F:oxidoreductase activity, acting on X-H and Y-H to form an X-Y bond, with a disulfide as acceptor"/>
    <property type="evidence" value="ECO:0007669"/>
    <property type="project" value="InterPro"/>
</dbReference>
<organism evidence="1 2">
    <name type="scientific">Vescimonas coprocola</name>
    <dbReference type="NCBI Taxonomy" id="2714355"/>
    <lineage>
        <taxon>Bacteria</taxon>
        <taxon>Bacillati</taxon>
        <taxon>Bacillota</taxon>
        <taxon>Clostridia</taxon>
        <taxon>Eubacteriales</taxon>
        <taxon>Oscillospiraceae</taxon>
        <taxon>Vescimonas</taxon>
    </lineage>
</organism>
<name>A0A810Q493_9FIRM</name>
<dbReference type="InterPro" id="IPR015417">
    <property type="entry name" value="Gly_reductase_pB_sua/b"/>
</dbReference>
<evidence type="ECO:0000313" key="1">
    <source>
        <dbReference type="EMBL" id="BCK80251.1"/>
    </source>
</evidence>
<dbReference type="Proteomes" id="UP000681035">
    <property type="component" value="Chromosome"/>
</dbReference>
<dbReference type="EMBL" id="AP023418">
    <property type="protein sequence ID" value="BCK80251.1"/>
    <property type="molecule type" value="Genomic_DNA"/>
</dbReference>
<dbReference type="RefSeq" id="WP_213541238.1">
    <property type="nucleotide sequence ID" value="NZ_AP023418.1"/>
</dbReference>
<keyword evidence="2" id="KW-1185">Reference proteome</keyword>
<gene>
    <name evidence="1" type="primary">grdE</name>
    <name evidence="1" type="ORF">MM50RIKEN_00140</name>
</gene>
<dbReference type="KEGG" id="vcop:MM50RIKEN_00140"/>
<accession>A0A810Q493</accession>
<sequence length="428" mass="46529">MDLELRNVQVKDVVLGDKNDLKDGVLTVDVEGLKKLILEDPRVTAVKVDLAKPGESCRILPVKDVVEPRYKPEGEIFPGVFGSDVPEAGSGVTYVLKGCAVVTTGPIVGFQEGLIDMSGPAAQYTLFSKLNNVVLHLTKREDVDQHEHEEVVRMAGLKAARWLGEVAVKAESYDSEFYHWPTAAERANQYPDLPKVVYVCNCMAQGLLHDTYFYGRDTKQLVPTVVSPTEFFDGAIISGNCVSPGSKTTTYHHLNNAVIKALWAKHGKELNFVGIILNPLMVTLKEKQRDIMMSVRIATEEFGADAAIISQEGFGNPTTDLMHVCRGLEKRGVKTVIITNEDAGTDGMSESLPDVVTEANAIVSTGNSNATILLPKMDRVLGELKEVERVTGGNVDSIKPDGTLLLEIHGIMGGHNLQGNTYLSATTV</sequence>
<proteinExistence type="predicted"/>
<reference evidence="1" key="1">
    <citation type="submission" date="2020-09" db="EMBL/GenBank/DDBJ databases">
        <title>New species isolated from human feces.</title>
        <authorList>
            <person name="Kitahara M."/>
            <person name="Shigeno Y."/>
            <person name="Shime M."/>
            <person name="Matsumoto Y."/>
            <person name="Nakamura S."/>
            <person name="Motooka D."/>
            <person name="Fukuoka S."/>
            <person name="Nishikawa H."/>
            <person name="Benno Y."/>
        </authorList>
    </citation>
    <scope>NUCLEOTIDE SEQUENCE</scope>
    <source>
        <strain evidence="1">MM50</strain>
    </source>
</reference>
<evidence type="ECO:0000313" key="2">
    <source>
        <dbReference type="Proteomes" id="UP000681035"/>
    </source>
</evidence>
<dbReference type="Pfam" id="PF09338">
    <property type="entry name" value="Gly_reductase"/>
    <property type="match status" value="1"/>
</dbReference>
<dbReference type="AlphaFoldDB" id="A0A810Q493"/>